<proteinExistence type="predicted"/>
<gene>
    <name evidence="1" type="ORF">BV25DRAFT_1921644</name>
</gene>
<evidence type="ECO:0000313" key="1">
    <source>
        <dbReference type="EMBL" id="KAI0055685.1"/>
    </source>
</evidence>
<sequence>MSAPLSTSTVERTPALFTLDLIVKLSSNGGSEAMIRTYLKEVLKGVVKPFSQCNNTTATAPESLWLALDRLRDRSAEAYGRTPTPASTYQAAMELLQSGFRPTTCCHLLSTLRRIVKTICENFVSEPNVEIAQSSTVRIIPDPVDVLDEGQVYFNPAPVGDIHSLAVTGSVLIIASSIQKAVAVEDERLGSFTNTVVVSRKGSLPLSDYLVHGEKTETATIIWFAPIVESFCWPPVVGDSAAVGPAPRSRTEILHSLAEDSQSICDDALRQMELNEEKLPCWAGDVDLFQPYLLVQDCISAGLADKVSKAMQEELDRVLAHVIAFKREFDTLATTIKHELRDTAVNYQHASICSLAKSFAAGPDDVPLLSALHSLPTIRASSAYHYSMAPENGRDPTFAFAMAFAELCRIKVEAAPAGSIVYYSKTFLDQWHLVGGHQL</sequence>
<comment type="caution">
    <text evidence="1">The sequence shown here is derived from an EMBL/GenBank/DDBJ whole genome shotgun (WGS) entry which is preliminary data.</text>
</comment>
<protein>
    <submittedName>
        <fullName evidence="1">Uncharacterized protein</fullName>
    </submittedName>
</protein>
<keyword evidence="2" id="KW-1185">Reference proteome</keyword>
<name>A0ACB8SGX2_9AGAM</name>
<evidence type="ECO:0000313" key="2">
    <source>
        <dbReference type="Proteomes" id="UP000814140"/>
    </source>
</evidence>
<reference evidence="1" key="2">
    <citation type="journal article" date="2022" name="New Phytol.">
        <title>Evolutionary transition to the ectomycorrhizal habit in the genomes of a hyperdiverse lineage of mushroom-forming fungi.</title>
        <authorList>
            <person name="Looney B."/>
            <person name="Miyauchi S."/>
            <person name="Morin E."/>
            <person name="Drula E."/>
            <person name="Courty P.E."/>
            <person name="Kohler A."/>
            <person name="Kuo A."/>
            <person name="LaButti K."/>
            <person name="Pangilinan J."/>
            <person name="Lipzen A."/>
            <person name="Riley R."/>
            <person name="Andreopoulos W."/>
            <person name="He G."/>
            <person name="Johnson J."/>
            <person name="Nolan M."/>
            <person name="Tritt A."/>
            <person name="Barry K.W."/>
            <person name="Grigoriev I.V."/>
            <person name="Nagy L.G."/>
            <person name="Hibbett D."/>
            <person name="Henrissat B."/>
            <person name="Matheny P.B."/>
            <person name="Labbe J."/>
            <person name="Martin F.M."/>
        </authorList>
    </citation>
    <scope>NUCLEOTIDE SEQUENCE</scope>
    <source>
        <strain evidence="1">HHB10654</strain>
    </source>
</reference>
<organism evidence="1 2">
    <name type="scientific">Artomyces pyxidatus</name>
    <dbReference type="NCBI Taxonomy" id="48021"/>
    <lineage>
        <taxon>Eukaryota</taxon>
        <taxon>Fungi</taxon>
        <taxon>Dikarya</taxon>
        <taxon>Basidiomycota</taxon>
        <taxon>Agaricomycotina</taxon>
        <taxon>Agaricomycetes</taxon>
        <taxon>Russulales</taxon>
        <taxon>Auriscalpiaceae</taxon>
        <taxon>Artomyces</taxon>
    </lineage>
</organism>
<reference evidence="1" key="1">
    <citation type="submission" date="2021-03" db="EMBL/GenBank/DDBJ databases">
        <authorList>
            <consortium name="DOE Joint Genome Institute"/>
            <person name="Ahrendt S."/>
            <person name="Looney B.P."/>
            <person name="Miyauchi S."/>
            <person name="Morin E."/>
            <person name="Drula E."/>
            <person name="Courty P.E."/>
            <person name="Chicoki N."/>
            <person name="Fauchery L."/>
            <person name="Kohler A."/>
            <person name="Kuo A."/>
            <person name="Labutti K."/>
            <person name="Pangilinan J."/>
            <person name="Lipzen A."/>
            <person name="Riley R."/>
            <person name="Andreopoulos W."/>
            <person name="He G."/>
            <person name="Johnson J."/>
            <person name="Barry K.W."/>
            <person name="Grigoriev I.V."/>
            <person name="Nagy L."/>
            <person name="Hibbett D."/>
            <person name="Henrissat B."/>
            <person name="Matheny P.B."/>
            <person name="Labbe J."/>
            <person name="Martin F."/>
        </authorList>
    </citation>
    <scope>NUCLEOTIDE SEQUENCE</scope>
    <source>
        <strain evidence="1">HHB10654</strain>
    </source>
</reference>
<dbReference type="Proteomes" id="UP000814140">
    <property type="component" value="Unassembled WGS sequence"/>
</dbReference>
<dbReference type="EMBL" id="MU277283">
    <property type="protein sequence ID" value="KAI0055685.1"/>
    <property type="molecule type" value="Genomic_DNA"/>
</dbReference>
<accession>A0ACB8SGX2</accession>